<dbReference type="EMBL" id="CAJGYM010000134">
    <property type="protein sequence ID" value="CAD6198683.1"/>
    <property type="molecule type" value="Genomic_DNA"/>
</dbReference>
<feature type="region of interest" description="Disordered" evidence="2">
    <location>
        <begin position="418"/>
        <end position="481"/>
    </location>
</feature>
<feature type="region of interest" description="Disordered" evidence="2">
    <location>
        <begin position="898"/>
        <end position="951"/>
    </location>
</feature>
<dbReference type="AlphaFoldDB" id="A0A8S1HZ52"/>
<evidence type="ECO:0000313" key="4">
    <source>
        <dbReference type="Proteomes" id="UP000835052"/>
    </source>
</evidence>
<organism evidence="3 4">
    <name type="scientific">Caenorhabditis auriculariae</name>
    <dbReference type="NCBI Taxonomy" id="2777116"/>
    <lineage>
        <taxon>Eukaryota</taxon>
        <taxon>Metazoa</taxon>
        <taxon>Ecdysozoa</taxon>
        <taxon>Nematoda</taxon>
        <taxon>Chromadorea</taxon>
        <taxon>Rhabditida</taxon>
        <taxon>Rhabditina</taxon>
        <taxon>Rhabditomorpha</taxon>
        <taxon>Rhabditoidea</taxon>
        <taxon>Rhabditidae</taxon>
        <taxon>Peloderinae</taxon>
        <taxon>Caenorhabditis</taxon>
    </lineage>
</organism>
<feature type="compositionally biased region" description="Low complexity" evidence="2">
    <location>
        <begin position="449"/>
        <end position="463"/>
    </location>
</feature>
<accession>A0A8S1HZ52</accession>
<comment type="caution">
    <text evidence="3">The sequence shown here is derived from an EMBL/GenBank/DDBJ whole genome shotgun (WGS) entry which is preliminary data.</text>
</comment>
<feature type="region of interest" description="Disordered" evidence="2">
    <location>
        <begin position="265"/>
        <end position="293"/>
    </location>
</feature>
<dbReference type="Proteomes" id="UP000835052">
    <property type="component" value="Unassembled WGS sequence"/>
</dbReference>
<keyword evidence="1" id="KW-0175">Coiled coil</keyword>
<gene>
    <name evidence="3" type="ORF">CAUJ_LOCUS14589</name>
</gene>
<evidence type="ECO:0000313" key="3">
    <source>
        <dbReference type="EMBL" id="CAD6198683.1"/>
    </source>
</evidence>
<proteinExistence type="predicted"/>
<feature type="compositionally biased region" description="Basic and acidic residues" evidence="2">
    <location>
        <begin position="422"/>
        <end position="432"/>
    </location>
</feature>
<feature type="compositionally biased region" description="Polar residues" evidence="2">
    <location>
        <begin position="267"/>
        <end position="279"/>
    </location>
</feature>
<sequence>MDENRARGSSAKSDNTLLEIQMKMTAFELYLDGRIGEVSRDKKGMACLMEEAIDEKEMIDTFYYRRSNAIRGEFNRRKWNLTGGYYGGNLPQLVQRDLNNLHREYQNEDYRLNYSRQREQENWGFLVNVRQSDFKLNERLLSQLFREKENFGRFLNRLTCDREKENSTQIVESILSFLEENEKNRIELTQRHTDRYNCLIGHHMDLTQRLDVRNVTEIKIDSSFRAVLAHFNARLNMIAEDNEKMKELRILINNFLDEMERRLTGEPQENSVNSNNISNDFAEEKADSDFRAEKEKETVGGLLNKGGIFGKSKIPVDFVEDNEVASKKLPSKYEEEKRDWDDPLSSNLRTQHVAKENLTPKVTKPTKVPTEKVHPPTDDITSLEDVYRLFGIHGSLDNSKPEISSSSSETISSNVFENVENTDQKSNHKEICPELTVQKGKSKTENFDSSSSNSPPVSTSKPSFSPNPTSETEKTVNDGFGTLRCGGPIGFQISPHFGKLPPANNSYIQKPFEYGNRRYFGSTAGSTSDSSSSSSFGSFSNTPVRNPQQFFVQNIPPSFYRDNSDGSFSNPPVRNSQPFIAQKYSPSFSRDKKGELEKALAESKKRLDEQKERKMQAEIEAERIAEDYRWKKLEREQKIRETSENQKEKLKEVDYALEQEKEELEQRHLQQEEMWDEELVQLAEKAEDEENRLGKNVGEFKRTLAVEQAWDEELAVLRKSVLELLRLFGLANYEISLLKKCKKRAGPVKTDNFMKLAEKCHLECRNLQEIYTNCKNRLDSLIEQNEKEFLKEIRTIVMSLMDNVKTLDHGFSEEYIEDLLLSKNPSNDSMWLSLKSSIQDLEEIAKNIPSLKMTEKEPGSVFLIDELIPKNPKEVECPRGKVRQGFIKQFCEKLTSQKTSTVNDKKQKKQKKALLKGNSDNVPNYADNSPQIFSPEAADKENVGRPSAPISNLTEKSWEDFETLEKFEYIEAICDKIDSLDMNAVLADHLKETFQSFEIVTEERLKEEVPIISNDAPETENPQEDPVVIPNSSAEVVEVFDSQPIAVDQEVSTSSDPLNGADLENCTNFMELVDIFLVHFKSLQESYMSSKNCLEKVIRQKQIDSLLEVKNDMMRLSESLEQIEIGFSEENAENFLLPINPGRDLMSISLDSSIEISENILKILISMRQLKEKFA</sequence>
<protein>
    <submittedName>
        <fullName evidence="3">Uncharacterized protein</fullName>
    </submittedName>
</protein>
<feature type="compositionally biased region" description="Polar residues" evidence="2">
    <location>
        <begin position="918"/>
        <end position="932"/>
    </location>
</feature>
<feature type="coiled-coil region" evidence="1">
    <location>
        <begin position="593"/>
        <end position="692"/>
    </location>
</feature>
<name>A0A8S1HZ52_9PELO</name>
<keyword evidence="4" id="KW-1185">Reference proteome</keyword>
<reference evidence="3" key="1">
    <citation type="submission" date="2020-10" db="EMBL/GenBank/DDBJ databases">
        <authorList>
            <person name="Kikuchi T."/>
        </authorList>
    </citation>
    <scope>NUCLEOTIDE SEQUENCE</scope>
    <source>
        <strain evidence="3">NKZ352</strain>
    </source>
</reference>
<feature type="compositionally biased region" description="Basic and acidic residues" evidence="2">
    <location>
        <begin position="282"/>
        <end position="293"/>
    </location>
</feature>
<feature type="region of interest" description="Disordered" evidence="2">
    <location>
        <begin position="523"/>
        <end position="542"/>
    </location>
</feature>
<evidence type="ECO:0000256" key="2">
    <source>
        <dbReference type="SAM" id="MobiDB-lite"/>
    </source>
</evidence>
<evidence type="ECO:0000256" key="1">
    <source>
        <dbReference type="SAM" id="Coils"/>
    </source>
</evidence>